<protein>
    <submittedName>
        <fullName evidence="1">Uncharacterized protein</fullName>
    </submittedName>
</protein>
<gene>
    <name evidence="1" type="ORF">HID58_080268</name>
</gene>
<feature type="non-terminal residue" evidence="1">
    <location>
        <position position="1"/>
    </location>
</feature>
<proteinExistence type="predicted"/>
<name>A0ABQ7Y4E9_BRANA</name>
<evidence type="ECO:0000313" key="2">
    <source>
        <dbReference type="Proteomes" id="UP000824890"/>
    </source>
</evidence>
<dbReference type="Proteomes" id="UP000824890">
    <property type="component" value="Unassembled WGS sequence"/>
</dbReference>
<organism evidence="1 2">
    <name type="scientific">Brassica napus</name>
    <name type="common">Rape</name>
    <dbReference type="NCBI Taxonomy" id="3708"/>
    <lineage>
        <taxon>Eukaryota</taxon>
        <taxon>Viridiplantae</taxon>
        <taxon>Streptophyta</taxon>
        <taxon>Embryophyta</taxon>
        <taxon>Tracheophyta</taxon>
        <taxon>Spermatophyta</taxon>
        <taxon>Magnoliopsida</taxon>
        <taxon>eudicotyledons</taxon>
        <taxon>Gunneridae</taxon>
        <taxon>Pentapetalae</taxon>
        <taxon>rosids</taxon>
        <taxon>malvids</taxon>
        <taxon>Brassicales</taxon>
        <taxon>Brassicaceae</taxon>
        <taxon>Brassiceae</taxon>
        <taxon>Brassica</taxon>
    </lineage>
</organism>
<dbReference type="EMBL" id="JAGKQM010000018">
    <property type="protein sequence ID" value="KAH0863057.1"/>
    <property type="molecule type" value="Genomic_DNA"/>
</dbReference>
<reference evidence="1 2" key="1">
    <citation type="submission" date="2021-05" db="EMBL/GenBank/DDBJ databases">
        <title>Genome Assembly of Synthetic Allotetraploid Brassica napus Reveals Homoeologous Exchanges between Subgenomes.</title>
        <authorList>
            <person name="Davis J.T."/>
        </authorList>
    </citation>
    <scope>NUCLEOTIDE SEQUENCE [LARGE SCALE GENOMIC DNA]</scope>
    <source>
        <strain evidence="2">cv. Da-Ae</strain>
        <tissue evidence="1">Seedling</tissue>
    </source>
</reference>
<keyword evidence="2" id="KW-1185">Reference proteome</keyword>
<evidence type="ECO:0000313" key="1">
    <source>
        <dbReference type="EMBL" id="KAH0863057.1"/>
    </source>
</evidence>
<comment type="caution">
    <text evidence="1">The sequence shown here is derived from an EMBL/GenBank/DDBJ whole genome shotgun (WGS) entry which is preliminary data.</text>
</comment>
<accession>A0ABQ7Y4E9</accession>
<sequence length="126" mass="14447">LYGIPNMLFMDEKVTPASSVFVFPTKTMSLVLFLSKSYGVYISDVVTLLLFRHKPPYVHLRRDKGHAVGNSIESCKDESKPRNCSECRAKVPENRKKITMSVSSSMIQEPVRTWQNKMMETILVEF</sequence>